<keyword evidence="1" id="KW-1133">Transmembrane helix</keyword>
<reference evidence="4" key="1">
    <citation type="journal article" date="2014" name="Int. J. Syst. Evol. Microbiol.">
        <title>Complete genome sequence of Corynebacterium casei LMG S-19264T (=DSM 44701T), isolated from a smear-ripened cheese.</title>
        <authorList>
            <consortium name="US DOE Joint Genome Institute (JGI-PGF)"/>
            <person name="Walter F."/>
            <person name="Albersmeier A."/>
            <person name="Kalinowski J."/>
            <person name="Ruckert C."/>
        </authorList>
    </citation>
    <scope>NUCLEOTIDE SEQUENCE</scope>
    <source>
        <strain evidence="4">CGMCC 1.15493</strain>
    </source>
</reference>
<feature type="transmembrane region" description="Helical" evidence="1">
    <location>
        <begin position="20"/>
        <end position="38"/>
    </location>
</feature>
<keyword evidence="5" id="KW-1185">Reference proteome</keyword>
<accession>A0A917DH11</accession>
<dbReference type="SUPFAM" id="SSF55073">
    <property type="entry name" value="Nucleotide cyclase"/>
    <property type="match status" value="1"/>
</dbReference>
<evidence type="ECO:0000313" key="5">
    <source>
        <dbReference type="Proteomes" id="UP000613160"/>
    </source>
</evidence>
<dbReference type="PANTHER" id="PTHR44757">
    <property type="entry name" value="DIGUANYLATE CYCLASE DGCP"/>
    <property type="match status" value="1"/>
</dbReference>
<dbReference type="CDD" id="cd01948">
    <property type="entry name" value="EAL"/>
    <property type="match status" value="1"/>
</dbReference>
<dbReference type="InterPro" id="IPR029787">
    <property type="entry name" value="Nucleotide_cyclase"/>
</dbReference>
<dbReference type="PROSITE" id="PS50887">
    <property type="entry name" value="GGDEF"/>
    <property type="match status" value="1"/>
</dbReference>
<evidence type="ECO:0000259" key="3">
    <source>
        <dbReference type="PROSITE" id="PS50887"/>
    </source>
</evidence>
<name>A0A917DH11_9HYPH</name>
<evidence type="ECO:0008006" key="6">
    <source>
        <dbReference type="Google" id="ProtNLM"/>
    </source>
</evidence>
<feature type="transmembrane region" description="Helical" evidence="1">
    <location>
        <begin position="44"/>
        <end position="63"/>
    </location>
</feature>
<dbReference type="RefSeq" id="WP_188855005.1">
    <property type="nucleotide sequence ID" value="NZ_BMJJ01000016.1"/>
</dbReference>
<dbReference type="Gene3D" id="3.30.70.270">
    <property type="match status" value="1"/>
</dbReference>
<comment type="caution">
    <text evidence="4">The sequence shown here is derived from an EMBL/GenBank/DDBJ whole genome shotgun (WGS) entry which is preliminary data.</text>
</comment>
<protein>
    <recommendedName>
        <fullName evidence="6">Diguanylate cyclase/phosphodiesterase</fullName>
    </recommendedName>
</protein>
<dbReference type="PROSITE" id="PS50883">
    <property type="entry name" value="EAL"/>
    <property type="match status" value="1"/>
</dbReference>
<keyword evidence="1" id="KW-0812">Transmembrane</keyword>
<dbReference type="AlphaFoldDB" id="A0A917DH11"/>
<evidence type="ECO:0000259" key="2">
    <source>
        <dbReference type="PROSITE" id="PS50883"/>
    </source>
</evidence>
<dbReference type="Gene3D" id="3.20.20.450">
    <property type="entry name" value="EAL domain"/>
    <property type="match status" value="1"/>
</dbReference>
<dbReference type="InterPro" id="IPR035919">
    <property type="entry name" value="EAL_sf"/>
</dbReference>
<dbReference type="InterPro" id="IPR052155">
    <property type="entry name" value="Biofilm_reg_signaling"/>
</dbReference>
<feature type="domain" description="EAL" evidence="2">
    <location>
        <begin position="254"/>
        <end position="502"/>
    </location>
</feature>
<dbReference type="Proteomes" id="UP000613160">
    <property type="component" value="Unassembled WGS sequence"/>
</dbReference>
<evidence type="ECO:0000313" key="4">
    <source>
        <dbReference type="EMBL" id="GGD39899.1"/>
    </source>
</evidence>
<gene>
    <name evidence="4" type="ORF">GCM10011335_48220</name>
</gene>
<dbReference type="CDD" id="cd01949">
    <property type="entry name" value="GGDEF"/>
    <property type="match status" value="1"/>
</dbReference>
<dbReference type="Pfam" id="PF00563">
    <property type="entry name" value="EAL"/>
    <property type="match status" value="1"/>
</dbReference>
<dbReference type="EMBL" id="BMJJ01000016">
    <property type="protein sequence ID" value="GGD39899.1"/>
    <property type="molecule type" value="Genomic_DNA"/>
</dbReference>
<keyword evidence="1" id="KW-0472">Membrane</keyword>
<sequence length="505" mass="55300">MGVNAFGRTPRQVIGLSYRLAMLCLLASIALAAADMASSAGTGIRPFLAFGAAGLALLVLMRLHRQVLRLVSDVARLGSQRAAEMTEDEITGALTRRAFLSVCSEEIQRIGPHRTHAFLAFDMDYLKALNDSLGHTTGDFALRHLVKVIRRSFPGAIVGRLGGDEFGVFAAVSGPEEAETASRRCLENLRRTEFFDGRPMSLSASVGIALTPTHSPFFTELMEYADLALYESKRAGRNQACLFDENFLRGQKQQRFIERELRAAILLDELHLVYQPIVDGTGDLRGCEALLRWRHPVRGDIAPAEFIPVAERSLLIDLLGKWMFRQALADARDFENLPIWLNLSLNQLKRDDVVEMITAALAETGIAAERLVLELPETVAVSATPDMLRRLGALRDLGLKIALDNFGTGFCGFGYLRSHAVQIVKLDRSYIARLGQSHADDVLVAALASVGMALDLDIVADGIESEDQHVMARSSGCGLFQGAGVASPMRRAELVEWQSARRIAA</sequence>
<dbReference type="NCBIfam" id="TIGR00254">
    <property type="entry name" value="GGDEF"/>
    <property type="match status" value="1"/>
</dbReference>
<organism evidence="4 5">
    <name type="scientific">Aureimonas glaciei</name>
    <dbReference type="NCBI Taxonomy" id="1776957"/>
    <lineage>
        <taxon>Bacteria</taxon>
        <taxon>Pseudomonadati</taxon>
        <taxon>Pseudomonadota</taxon>
        <taxon>Alphaproteobacteria</taxon>
        <taxon>Hyphomicrobiales</taxon>
        <taxon>Aurantimonadaceae</taxon>
        <taxon>Aureimonas</taxon>
    </lineage>
</organism>
<dbReference type="Pfam" id="PF00990">
    <property type="entry name" value="GGDEF"/>
    <property type="match status" value="1"/>
</dbReference>
<dbReference type="SMART" id="SM00267">
    <property type="entry name" value="GGDEF"/>
    <property type="match status" value="1"/>
</dbReference>
<evidence type="ECO:0000256" key="1">
    <source>
        <dbReference type="SAM" id="Phobius"/>
    </source>
</evidence>
<dbReference type="PANTHER" id="PTHR44757:SF2">
    <property type="entry name" value="BIOFILM ARCHITECTURE MAINTENANCE PROTEIN MBAA"/>
    <property type="match status" value="1"/>
</dbReference>
<dbReference type="SMART" id="SM00052">
    <property type="entry name" value="EAL"/>
    <property type="match status" value="1"/>
</dbReference>
<feature type="domain" description="GGDEF" evidence="3">
    <location>
        <begin position="114"/>
        <end position="245"/>
    </location>
</feature>
<dbReference type="SUPFAM" id="SSF141868">
    <property type="entry name" value="EAL domain-like"/>
    <property type="match status" value="1"/>
</dbReference>
<dbReference type="InterPro" id="IPR001633">
    <property type="entry name" value="EAL_dom"/>
</dbReference>
<dbReference type="InterPro" id="IPR043128">
    <property type="entry name" value="Rev_trsase/Diguanyl_cyclase"/>
</dbReference>
<dbReference type="InterPro" id="IPR000160">
    <property type="entry name" value="GGDEF_dom"/>
</dbReference>
<reference evidence="4" key="2">
    <citation type="submission" date="2020-09" db="EMBL/GenBank/DDBJ databases">
        <authorList>
            <person name="Sun Q."/>
            <person name="Zhou Y."/>
        </authorList>
    </citation>
    <scope>NUCLEOTIDE SEQUENCE</scope>
    <source>
        <strain evidence="4">CGMCC 1.15493</strain>
    </source>
</reference>
<proteinExistence type="predicted"/>